<keyword evidence="7 8" id="KW-0472">Membrane</keyword>
<dbReference type="InterPro" id="IPR004706">
    <property type="entry name" value="Arsenical-R_Acr3"/>
</dbReference>
<comment type="subcellular location">
    <subcellularLocation>
        <location evidence="1">Cell membrane</location>
        <topology evidence="1">Multi-pass membrane protein</topology>
    </subcellularLocation>
</comment>
<feature type="transmembrane region" description="Helical" evidence="8">
    <location>
        <begin position="100"/>
        <end position="120"/>
    </location>
</feature>
<evidence type="ECO:0000256" key="2">
    <source>
        <dbReference type="ARBA" id="ARBA00010110"/>
    </source>
</evidence>
<evidence type="ECO:0000256" key="4">
    <source>
        <dbReference type="ARBA" id="ARBA00022475"/>
    </source>
</evidence>
<dbReference type="RefSeq" id="WP_380713909.1">
    <property type="nucleotide sequence ID" value="NZ_JBHUML010000005.1"/>
</dbReference>
<dbReference type="Gene3D" id="1.20.1530.20">
    <property type="match status" value="1"/>
</dbReference>
<sequence>MVTKEQLETKQVGMYIISFIMAAGFGFLLPSYAERLGAVISIIIALLMYSMFSQIPFASLREAFRNRTYIQALLLVNFILVPVVVWLLSQLLPENPALLLGFYLVLLTPCIDYVIVFTSLGKGDENLVLTSTPILFVVQMVLLPVYLWLFMGADAAAMVKPAPFFEAFFGLIVLPLAAALLLQFVGKNRAFGEKMLRGSAWLPVPFMMLTLFVVTASQMTKLPDYADQVVKVIPLYIVFMMVMPFVAKYAARWFGLAPGEGRALIFSCSTRNSLVVLPIALTIPEIGTIVAAVVITQTMIELVSELVYIRVVPRFLIRDD</sequence>
<comment type="similarity">
    <text evidence="2">Belongs to the arsenical resistance-3 (ACR3) (TC 2.A.59) family.</text>
</comment>
<keyword evidence="10" id="KW-1185">Reference proteome</keyword>
<feature type="transmembrane region" description="Helical" evidence="8">
    <location>
        <begin position="232"/>
        <end position="251"/>
    </location>
</feature>
<accession>A0ABW5T4X6</accession>
<keyword evidence="4" id="KW-1003">Cell membrane</keyword>
<dbReference type="PANTHER" id="PTHR43057:SF1">
    <property type="entry name" value="ARSENICAL-RESISTANCE PROTEIN 3"/>
    <property type="match status" value="1"/>
</dbReference>
<keyword evidence="5 8" id="KW-0812">Transmembrane</keyword>
<comment type="caution">
    <text evidence="9">The sequence shown here is derived from an EMBL/GenBank/DDBJ whole genome shotgun (WGS) entry which is preliminary data.</text>
</comment>
<dbReference type="InterPro" id="IPR002657">
    <property type="entry name" value="BilAc:Na_symport/Acr3"/>
</dbReference>
<evidence type="ECO:0000256" key="5">
    <source>
        <dbReference type="ARBA" id="ARBA00022692"/>
    </source>
</evidence>
<gene>
    <name evidence="9" type="ORF">ACFSUB_14140</name>
</gene>
<feature type="transmembrane region" description="Helical" evidence="8">
    <location>
        <begin position="198"/>
        <end position="220"/>
    </location>
</feature>
<feature type="transmembrane region" description="Helical" evidence="8">
    <location>
        <begin position="12"/>
        <end position="32"/>
    </location>
</feature>
<feature type="transmembrane region" description="Helical" evidence="8">
    <location>
        <begin position="69"/>
        <end position="88"/>
    </location>
</feature>
<dbReference type="PANTHER" id="PTHR43057">
    <property type="entry name" value="ARSENITE EFFLUX TRANSPORTER"/>
    <property type="match status" value="1"/>
</dbReference>
<reference evidence="10" key="1">
    <citation type="journal article" date="2019" name="Int. J. Syst. Evol. Microbiol.">
        <title>The Global Catalogue of Microorganisms (GCM) 10K type strain sequencing project: providing services to taxonomists for standard genome sequencing and annotation.</title>
        <authorList>
            <consortium name="The Broad Institute Genomics Platform"/>
            <consortium name="The Broad Institute Genome Sequencing Center for Infectious Disease"/>
            <person name="Wu L."/>
            <person name="Ma J."/>
        </authorList>
    </citation>
    <scope>NUCLEOTIDE SEQUENCE [LARGE SCALE GENOMIC DNA]</scope>
    <source>
        <strain evidence="10">KCTC 33792</strain>
    </source>
</reference>
<feature type="transmembrane region" description="Helical" evidence="8">
    <location>
        <begin position="167"/>
        <end position="186"/>
    </location>
</feature>
<organism evidence="9 10">
    <name type="scientific">Salibacterium lacus</name>
    <dbReference type="NCBI Taxonomy" id="1898109"/>
    <lineage>
        <taxon>Bacteria</taxon>
        <taxon>Bacillati</taxon>
        <taxon>Bacillota</taxon>
        <taxon>Bacilli</taxon>
        <taxon>Bacillales</taxon>
        <taxon>Bacillaceae</taxon>
    </lineage>
</organism>
<keyword evidence="6 8" id="KW-1133">Transmembrane helix</keyword>
<evidence type="ECO:0000256" key="8">
    <source>
        <dbReference type="SAM" id="Phobius"/>
    </source>
</evidence>
<name>A0ABW5T4X6_9BACI</name>
<dbReference type="Pfam" id="PF01758">
    <property type="entry name" value="SBF"/>
    <property type="match status" value="1"/>
</dbReference>
<evidence type="ECO:0000256" key="1">
    <source>
        <dbReference type="ARBA" id="ARBA00004651"/>
    </source>
</evidence>
<evidence type="ECO:0000313" key="9">
    <source>
        <dbReference type="EMBL" id="MFD2706603.1"/>
    </source>
</evidence>
<dbReference type="InterPro" id="IPR038770">
    <property type="entry name" value="Na+/solute_symporter_sf"/>
</dbReference>
<evidence type="ECO:0000256" key="7">
    <source>
        <dbReference type="ARBA" id="ARBA00023136"/>
    </source>
</evidence>
<dbReference type="EMBL" id="JBHUML010000005">
    <property type="protein sequence ID" value="MFD2706603.1"/>
    <property type="molecule type" value="Genomic_DNA"/>
</dbReference>
<feature type="transmembrane region" description="Helical" evidence="8">
    <location>
        <begin position="127"/>
        <end position="147"/>
    </location>
</feature>
<evidence type="ECO:0000256" key="6">
    <source>
        <dbReference type="ARBA" id="ARBA00022989"/>
    </source>
</evidence>
<proteinExistence type="inferred from homology"/>
<feature type="transmembrane region" description="Helical" evidence="8">
    <location>
        <begin position="38"/>
        <end position="57"/>
    </location>
</feature>
<evidence type="ECO:0000313" key="10">
    <source>
        <dbReference type="Proteomes" id="UP001597520"/>
    </source>
</evidence>
<protein>
    <submittedName>
        <fullName evidence="9">Arsenic resistance protein</fullName>
    </submittedName>
</protein>
<evidence type="ECO:0000256" key="3">
    <source>
        <dbReference type="ARBA" id="ARBA00022448"/>
    </source>
</evidence>
<keyword evidence="3" id="KW-0813">Transport</keyword>
<dbReference type="Proteomes" id="UP001597520">
    <property type="component" value="Unassembled WGS sequence"/>
</dbReference>